<accession>A0A7J7VZD8</accession>
<dbReference type="EMBL" id="JABWUV010000009">
    <property type="protein sequence ID" value="KAF6330361.1"/>
    <property type="molecule type" value="Genomic_DNA"/>
</dbReference>
<evidence type="ECO:0000313" key="3">
    <source>
        <dbReference type="Proteomes" id="UP000527355"/>
    </source>
</evidence>
<gene>
    <name evidence="2" type="ORF">mMyoMyo1_012351</name>
</gene>
<proteinExistence type="predicted"/>
<comment type="caution">
    <text evidence="2">The sequence shown here is derived from an EMBL/GenBank/DDBJ whole genome shotgun (WGS) entry which is preliminary data.</text>
</comment>
<sequence>MALFPWQIKQEIPFKSFGVFYSIEFIGVIHLIQLYRFQVYNSIIRHLHILSCVHQPQSSLFKSSESPHPMKLNPEEPKQRGACTRFYSKTRLLLLPPGRMPSPTSVAPSQVLDAAFLKESN</sequence>
<evidence type="ECO:0000313" key="2">
    <source>
        <dbReference type="EMBL" id="KAF6330361.1"/>
    </source>
</evidence>
<keyword evidence="3" id="KW-1185">Reference proteome</keyword>
<evidence type="ECO:0000256" key="1">
    <source>
        <dbReference type="SAM" id="MobiDB-lite"/>
    </source>
</evidence>
<feature type="region of interest" description="Disordered" evidence="1">
    <location>
        <begin position="61"/>
        <end position="80"/>
    </location>
</feature>
<reference evidence="2 3" key="1">
    <citation type="journal article" date="2020" name="Nature">
        <title>Six reference-quality genomes reveal evolution of bat adaptations.</title>
        <authorList>
            <person name="Jebb D."/>
            <person name="Huang Z."/>
            <person name="Pippel M."/>
            <person name="Hughes G.M."/>
            <person name="Lavrichenko K."/>
            <person name="Devanna P."/>
            <person name="Winkler S."/>
            <person name="Jermiin L.S."/>
            <person name="Skirmuntt E.C."/>
            <person name="Katzourakis A."/>
            <person name="Burkitt-Gray L."/>
            <person name="Ray D.A."/>
            <person name="Sullivan K.A.M."/>
            <person name="Roscito J.G."/>
            <person name="Kirilenko B.M."/>
            <person name="Davalos L.M."/>
            <person name="Corthals A.P."/>
            <person name="Power M.L."/>
            <person name="Jones G."/>
            <person name="Ransome R.D."/>
            <person name="Dechmann D.K.N."/>
            <person name="Locatelli A.G."/>
            <person name="Puechmaille S.J."/>
            <person name="Fedrigo O."/>
            <person name="Jarvis E.D."/>
            <person name="Hiller M."/>
            <person name="Vernes S.C."/>
            <person name="Myers E.W."/>
            <person name="Teeling E.C."/>
        </authorList>
    </citation>
    <scope>NUCLEOTIDE SEQUENCE [LARGE SCALE GENOMIC DNA]</scope>
    <source>
        <strain evidence="2">MMyoMyo1</strain>
        <tissue evidence="2">Flight muscle</tissue>
    </source>
</reference>
<name>A0A7J7VZD8_MYOMY</name>
<dbReference type="AlphaFoldDB" id="A0A7J7VZD8"/>
<dbReference type="Proteomes" id="UP000527355">
    <property type="component" value="Unassembled WGS sequence"/>
</dbReference>
<organism evidence="2 3">
    <name type="scientific">Myotis myotis</name>
    <name type="common">Greater mouse-eared bat</name>
    <name type="synonym">Vespertilio myotis</name>
    <dbReference type="NCBI Taxonomy" id="51298"/>
    <lineage>
        <taxon>Eukaryota</taxon>
        <taxon>Metazoa</taxon>
        <taxon>Chordata</taxon>
        <taxon>Craniata</taxon>
        <taxon>Vertebrata</taxon>
        <taxon>Euteleostomi</taxon>
        <taxon>Mammalia</taxon>
        <taxon>Eutheria</taxon>
        <taxon>Laurasiatheria</taxon>
        <taxon>Chiroptera</taxon>
        <taxon>Yangochiroptera</taxon>
        <taxon>Vespertilionidae</taxon>
        <taxon>Myotis</taxon>
    </lineage>
</organism>
<protein>
    <submittedName>
        <fullName evidence="2">Uncharacterized protein</fullName>
    </submittedName>
</protein>